<keyword evidence="4" id="KW-0997">Cell inner membrane</keyword>
<keyword evidence="11" id="KW-1185">Reference proteome</keyword>
<evidence type="ECO:0000313" key="10">
    <source>
        <dbReference type="EMBL" id="GAA3526113.1"/>
    </source>
</evidence>
<evidence type="ECO:0000256" key="7">
    <source>
        <dbReference type="ARBA" id="ARBA00023136"/>
    </source>
</evidence>
<dbReference type="PANTHER" id="PTHR32196:SF71">
    <property type="entry name" value="AUTOINDUCER 2 IMPORT SYSTEM PERMEASE PROTEIN LSRD"/>
    <property type="match status" value="1"/>
</dbReference>
<evidence type="ECO:0000256" key="1">
    <source>
        <dbReference type="ARBA" id="ARBA00004651"/>
    </source>
</evidence>
<dbReference type="Proteomes" id="UP001500301">
    <property type="component" value="Unassembled WGS sequence"/>
</dbReference>
<keyword evidence="2" id="KW-0813">Transport</keyword>
<gene>
    <name evidence="10" type="ORF">GCM10022263_13580</name>
</gene>
<feature type="transmembrane region" description="Helical" evidence="9">
    <location>
        <begin position="173"/>
        <end position="194"/>
    </location>
</feature>
<keyword evidence="6 9" id="KW-1133">Transmembrane helix</keyword>
<evidence type="ECO:0000256" key="4">
    <source>
        <dbReference type="ARBA" id="ARBA00022519"/>
    </source>
</evidence>
<feature type="transmembrane region" description="Helical" evidence="9">
    <location>
        <begin position="264"/>
        <end position="292"/>
    </location>
</feature>
<comment type="caution">
    <text evidence="10">The sequence shown here is derived from an EMBL/GenBank/DDBJ whole genome shotgun (WGS) entry which is preliminary data.</text>
</comment>
<evidence type="ECO:0000256" key="6">
    <source>
        <dbReference type="ARBA" id="ARBA00022989"/>
    </source>
</evidence>
<evidence type="ECO:0000256" key="8">
    <source>
        <dbReference type="ARBA" id="ARBA00039381"/>
    </source>
</evidence>
<accession>A0ABP6V0V6</accession>
<comment type="subcellular location">
    <subcellularLocation>
        <location evidence="1">Cell membrane</location>
        <topology evidence="1">Multi-pass membrane protein</topology>
    </subcellularLocation>
</comment>
<proteinExistence type="predicted"/>
<sequence>MTLVTEPEQAVPTAAGRPRVVRLSAVREYGIVVAFLAVFVFLSIRSEVFLTSGNLLNVLEQSAAVGIIACAGTLLLISGGFDLSVGATFALSGAVAAKMAEPLGAPLALLVGIAAGLAVGLLNGVLATVGRINPLVATLSSSIVVAGVALIVTEGFLISVDTPGFDRLGQGELFGISYATYLWGAFAVLCGAALNLTTYGRRVFAAGGNPEAARLSGIRVDLVRASTYALSGLAAGVAGVLVASRVSTGQADAGTGMEMQVIAAIVVGGTSIWGGQGAVWRTVLGVLLLALIDNGFNLLQVDPIYQQILQGAIILAAVALDAWSRQRR</sequence>
<keyword evidence="5 9" id="KW-0812">Transmembrane</keyword>
<evidence type="ECO:0000256" key="9">
    <source>
        <dbReference type="SAM" id="Phobius"/>
    </source>
</evidence>
<dbReference type="CDD" id="cd06579">
    <property type="entry name" value="TM_PBP1_transp_AraH_like"/>
    <property type="match status" value="1"/>
</dbReference>
<feature type="transmembrane region" description="Helical" evidence="9">
    <location>
        <begin position="304"/>
        <end position="323"/>
    </location>
</feature>
<dbReference type="RefSeq" id="WP_218233984.1">
    <property type="nucleotide sequence ID" value="NZ_BAABBB010000007.1"/>
</dbReference>
<dbReference type="Pfam" id="PF02653">
    <property type="entry name" value="BPD_transp_2"/>
    <property type="match status" value="1"/>
</dbReference>
<evidence type="ECO:0000256" key="5">
    <source>
        <dbReference type="ARBA" id="ARBA00022692"/>
    </source>
</evidence>
<dbReference type="EMBL" id="BAABBB010000007">
    <property type="protein sequence ID" value="GAA3526113.1"/>
    <property type="molecule type" value="Genomic_DNA"/>
</dbReference>
<name>A0ABP6V0V6_9ACTN</name>
<evidence type="ECO:0000256" key="3">
    <source>
        <dbReference type="ARBA" id="ARBA00022475"/>
    </source>
</evidence>
<feature type="transmembrane region" description="Helical" evidence="9">
    <location>
        <begin position="103"/>
        <end position="126"/>
    </location>
</feature>
<dbReference type="PANTHER" id="PTHR32196">
    <property type="entry name" value="ABC TRANSPORTER PERMEASE PROTEIN YPHD-RELATED-RELATED"/>
    <property type="match status" value="1"/>
</dbReference>
<evidence type="ECO:0000313" key="11">
    <source>
        <dbReference type="Proteomes" id="UP001500301"/>
    </source>
</evidence>
<keyword evidence="3" id="KW-1003">Cell membrane</keyword>
<reference evidence="11" key="1">
    <citation type="journal article" date="2019" name="Int. J. Syst. Evol. Microbiol.">
        <title>The Global Catalogue of Microorganisms (GCM) 10K type strain sequencing project: providing services to taxonomists for standard genome sequencing and annotation.</title>
        <authorList>
            <consortium name="The Broad Institute Genomics Platform"/>
            <consortium name="The Broad Institute Genome Sequencing Center for Infectious Disease"/>
            <person name="Wu L."/>
            <person name="Ma J."/>
        </authorList>
    </citation>
    <scope>NUCLEOTIDE SEQUENCE [LARGE SCALE GENOMIC DNA]</scope>
    <source>
        <strain evidence="11">JCM 17460</strain>
    </source>
</reference>
<feature type="transmembrane region" description="Helical" evidence="9">
    <location>
        <begin position="64"/>
        <end position="91"/>
    </location>
</feature>
<evidence type="ECO:0000256" key="2">
    <source>
        <dbReference type="ARBA" id="ARBA00022448"/>
    </source>
</evidence>
<feature type="transmembrane region" description="Helical" evidence="9">
    <location>
        <begin position="26"/>
        <end position="44"/>
    </location>
</feature>
<protein>
    <recommendedName>
        <fullName evidence="8">Autoinducer 2 import system permease protein LsrD</fullName>
    </recommendedName>
</protein>
<keyword evidence="7 9" id="KW-0472">Membrane</keyword>
<feature type="transmembrane region" description="Helical" evidence="9">
    <location>
        <begin position="132"/>
        <end position="152"/>
    </location>
</feature>
<dbReference type="InterPro" id="IPR001851">
    <property type="entry name" value="ABC_transp_permease"/>
</dbReference>
<organism evidence="10 11">
    <name type="scientific">Nocardioides daeguensis</name>
    <dbReference type="NCBI Taxonomy" id="908359"/>
    <lineage>
        <taxon>Bacteria</taxon>
        <taxon>Bacillati</taxon>
        <taxon>Actinomycetota</taxon>
        <taxon>Actinomycetes</taxon>
        <taxon>Propionibacteriales</taxon>
        <taxon>Nocardioidaceae</taxon>
        <taxon>Nocardioides</taxon>
    </lineage>
</organism>